<evidence type="ECO:0000313" key="1">
    <source>
        <dbReference type="EMBL" id="MRX08366.1"/>
    </source>
</evidence>
<name>A0A6L5QF70_9BURK</name>
<gene>
    <name evidence="1" type="ORF">GJ697_11010</name>
</gene>
<proteinExistence type="predicted"/>
<dbReference type="RefSeq" id="WP_166455114.1">
    <property type="nucleotide sequence ID" value="NZ_WKJM01000007.1"/>
</dbReference>
<dbReference type="Proteomes" id="UP000481037">
    <property type="component" value="Unassembled WGS sequence"/>
</dbReference>
<keyword evidence="2" id="KW-1185">Reference proteome</keyword>
<dbReference type="Pfam" id="PF04365">
    <property type="entry name" value="BrnT_toxin"/>
    <property type="match status" value="1"/>
</dbReference>
<dbReference type="AlphaFoldDB" id="A0A6L5QF70"/>
<dbReference type="EMBL" id="WKJM01000007">
    <property type="protein sequence ID" value="MRX08366.1"/>
    <property type="molecule type" value="Genomic_DNA"/>
</dbReference>
<dbReference type="InterPro" id="IPR007460">
    <property type="entry name" value="BrnT_toxin"/>
</dbReference>
<evidence type="ECO:0000313" key="2">
    <source>
        <dbReference type="Proteomes" id="UP000481037"/>
    </source>
</evidence>
<reference evidence="1 2" key="1">
    <citation type="submission" date="2019-11" db="EMBL/GenBank/DDBJ databases">
        <title>Novel species isolated from a subtropical stream in China.</title>
        <authorList>
            <person name="Lu H."/>
        </authorList>
    </citation>
    <scope>NUCLEOTIDE SEQUENCE [LARGE SCALE GENOMIC DNA]</scope>
    <source>
        <strain evidence="1 2">FT25W</strain>
    </source>
</reference>
<dbReference type="Gene3D" id="3.10.450.530">
    <property type="entry name" value="Ribonuclease toxin, BrnT, of type II toxin-antitoxin system"/>
    <property type="match status" value="1"/>
</dbReference>
<accession>A0A6L5QF70</accession>
<organism evidence="1 2">
    <name type="scientific">Duganella alba</name>
    <dbReference type="NCBI Taxonomy" id="2666081"/>
    <lineage>
        <taxon>Bacteria</taxon>
        <taxon>Pseudomonadati</taxon>
        <taxon>Pseudomonadota</taxon>
        <taxon>Betaproteobacteria</taxon>
        <taxon>Burkholderiales</taxon>
        <taxon>Oxalobacteraceae</taxon>
        <taxon>Telluria group</taxon>
        <taxon>Duganella</taxon>
    </lineage>
</organism>
<dbReference type="InterPro" id="IPR038573">
    <property type="entry name" value="BrnT_sf"/>
</dbReference>
<protein>
    <submittedName>
        <fullName evidence="1">BrnT family toxin</fullName>
    </submittedName>
</protein>
<comment type="caution">
    <text evidence="1">The sequence shown here is derived from an EMBL/GenBank/DDBJ whole genome shotgun (WGS) entry which is preliminary data.</text>
</comment>
<sequence>MRFTWDPRKAKANLRKHGVSFEEALTVFDDRYAEVEFDAVHSDNEDRYIILGYSEKARRLAVCHCYRQRDSVRIISARKISY</sequence>